<dbReference type="Gene3D" id="3.40.47.10">
    <property type="match status" value="1"/>
</dbReference>
<feature type="active site" description="For beta-ketoacyl synthase activity" evidence="15">
    <location>
        <position position="164"/>
    </location>
</feature>
<proteinExistence type="inferred from homology"/>
<gene>
    <name evidence="18" type="primary">fabF</name>
    <name evidence="18" type="ORF">CR194_06620</name>
</gene>
<evidence type="ECO:0000256" key="4">
    <source>
        <dbReference type="ARBA" id="ARBA00014657"/>
    </source>
</evidence>
<reference evidence="18 19" key="1">
    <citation type="submission" date="2017-10" db="EMBL/GenBank/DDBJ databases">
        <title>Bacillus sp. nov., a halophilic bacterium isolated from a Keqin Lake.</title>
        <authorList>
            <person name="Wang H."/>
        </authorList>
    </citation>
    <scope>NUCLEOTIDE SEQUENCE [LARGE SCALE GENOMIC DNA]</scope>
    <source>
        <strain evidence="18 19">KQ-12</strain>
    </source>
</reference>
<keyword evidence="9 14" id="KW-0275">Fatty acid biosynthesis</keyword>
<dbReference type="UniPathway" id="UPA00094"/>
<evidence type="ECO:0000256" key="1">
    <source>
        <dbReference type="ARBA" id="ARBA00005194"/>
    </source>
</evidence>
<dbReference type="InterPro" id="IPR016039">
    <property type="entry name" value="Thiolase-like"/>
</dbReference>
<evidence type="ECO:0000313" key="19">
    <source>
        <dbReference type="Proteomes" id="UP000248214"/>
    </source>
</evidence>
<dbReference type="InterPro" id="IPR000794">
    <property type="entry name" value="Beta-ketoacyl_synthase"/>
</dbReference>
<keyword evidence="5 14" id="KW-0444">Lipid biosynthesis</keyword>
<dbReference type="RefSeq" id="WP_110608819.1">
    <property type="nucleotide sequence ID" value="NZ_PDOD01000001.1"/>
</dbReference>
<evidence type="ECO:0000256" key="9">
    <source>
        <dbReference type="ARBA" id="ARBA00023160"/>
    </source>
</evidence>
<evidence type="ECO:0000256" key="10">
    <source>
        <dbReference type="ARBA" id="ARBA00023315"/>
    </source>
</evidence>
<evidence type="ECO:0000256" key="13">
    <source>
        <dbReference type="ARBA" id="ARBA00047659"/>
    </source>
</evidence>
<evidence type="ECO:0000256" key="3">
    <source>
        <dbReference type="ARBA" id="ARBA00012356"/>
    </source>
</evidence>
<evidence type="ECO:0000256" key="16">
    <source>
        <dbReference type="RuleBase" id="RU003694"/>
    </source>
</evidence>
<dbReference type="InterPro" id="IPR014030">
    <property type="entry name" value="Ketoacyl_synth_N"/>
</dbReference>
<evidence type="ECO:0000256" key="15">
    <source>
        <dbReference type="PIRSR" id="PIRSR000447-1"/>
    </source>
</evidence>
<keyword evidence="10 14" id="KW-0012">Acyltransferase</keyword>
<comment type="catalytic activity">
    <reaction evidence="12 14">
        <text>(9Z)-hexadecenoyl-[ACP] + malonyl-[ACP] + H(+) = 3-oxo-(11Z)-octadecenoyl-[ACP] + holo-[ACP] + CO2</text>
        <dbReference type="Rhea" id="RHEA:55040"/>
        <dbReference type="Rhea" id="RHEA-COMP:9623"/>
        <dbReference type="Rhea" id="RHEA-COMP:9685"/>
        <dbReference type="Rhea" id="RHEA-COMP:10800"/>
        <dbReference type="Rhea" id="RHEA-COMP:14074"/>
        <dbReference type="ChEBI" id="CHEBI:15378"/>
        <dbReference type="ChEBI" id="CHEBI:16526"/>
        <dbReference type="ChEBI" id="CHEBI:64479"/>
        <dbReference type="ChEBI" id="CHEBI:78449"/>
        <dbReference type="ChEBI" id="CHEBI:83989"/>
        <dbReference type="ChEBI" id="CHEBI:138538"/>
        <dbReference type="EC" id="2.3.1.179"/>
    </reaction>
</comment>
<feature type="domain" description="Ketosynthase family 3 (KS3)" evidence="17">
    <location>
        <begin position="2"/>
        <end position="410"/>
    </location>
</feature>
<dbReference type="PIRSF" id="PIRSF000447">
    <property type="entry name" value="KAS_II"/>
    <property type="match status" value="1"/>
</dbReference>
<evidence type="ECO:0000256" key="8">
    <source>
        <dbReference type="ARBA" id="ARBA00023098"/>
    </source>
</evidence>
<evidence type="ECO:0000256" key="12">
    <source>
        <dbReference type="ARBA" id="ARBA00047318"/>
    </source>
</evidence>
<dbReference type="InterPro" id="IPR020841">
    <property type="entry name" value="PKS_Beta-ketoAc_synthase_dom"/>
</dbReference>
<dbReference type="NCBIfam" id="TIGR03150">
    <property type="entry name" value="fabF"/>
    <property type="match status" value="1"/>
</dbReference>
<accession>A0A323TMB8</accession>
<dbReference type="NCBIfam" id="NF005589">
    <property type="entry name" value="PRK07314.1"/>
    <property type="match status" value="1"/>
</dbReference>
<dbReference type="InterPro" id="IPR014031">
    <property type="entry name" value="Ketoacyl_synth_C"/>
</dbReference>
<evidence type="ECO:0000256" key="2">
    <source>
        <dbReference type="ARBA" id="ARBA00008467"/>
    </source>
</evidence>
<evidence type="ECO:0000256" key="5">
    <source>
        <dbReference type="ARBA" id="ARBA00022516"/>
    </source>
</evidence>
<dbReference type="Pfam" id="PF02801">
    <property type="entry name" value="Ketoacyl-synt_C"/>
    <property type="match status" value="1"/>
</dbReference>
<comment type="pathway">
    <text evidence="1 14">Lipid metabolism; fatty acid biosynthesis.</text>
</comment>
<comment type="similarity">
    <text evidence="2 14 16">Belongs to the thiolase-like superfamily. Beta-ketoacyl-ACP synthases family.</text>
</comment>
<keyword evidence="8" id="KW-0443">Lipid metabolism</keyword>
<keyword evidence="6 14" id="KW-0808">Transferase</keyword>
<name>A0A323TMB8_9BACI</name>
<dbReference type="PROSITE" id="PS52004">
    <property type="entry name" value="KS3_2"/>
    <property type="match status" value="1"/>
</dbReference>
<evidence type="ECO:0000256" key="6">
    <source>
        <dbReference type="ARBA" id="ARBA00022679"/>
    </source>
</evidence>
<dbReference type="GO" id="GO:0004315">
    <property type="term" value="F:3-oxoacyl-[acyl-carrier-protein] synthase activity"/>
    <property type="evidence" value="ECO:0007669"/>
    <property type="project" value="UniProtKB-UniRule"/>
</dbReference>
<evidence type="ECO:0000256" key="14">
    <source>
        <dbReference type="PIRNR" id="PIRNR000447"/>
    </source>
</evidence>
<evidence type="ECO:0000259" key="17">
    <source>
        <dbReference type="PROSITE" id="PS52004"/>
    </source>
</evidence>
<dbReference type="EMBL" id="PDOD01000001">
    <property type="protein sequence ID" value="PYZ95184.1"/>
    <property type="molecule type" value="Genomic_DNA"/>
</dbReference>
<dbReference type="Proteomes" id="UP000248214">
    <property type="component" value="Unassembled WGS sequence"/>
</dbReference>
<comment type="function">
    <text evidence="11 14">Involved in the type II fatty acid elongation cycle. Catalyzes the elongation of a wide range of acyl-ACP by the addition of two carbons from malonyl-ACP to an acyl acceptor. Can efficiently catalyze the conversion of palmitoleoyl-ACP (cis-hexadec-9-enoyl-ACP) to cis-vaccenoyl-ACP (cis-octadec-11-enoyl-ACP), an essential step in the thermal regulation of fatty acid composition.</text>
</comment>
<dbReference type="AlphaFoldDB" id="A0A323TMB8"/>
<protein>
    <recommendedName>
        <fullName evidence="4 14">3-oxoacyl-[acyl-carrier-protein] synthase 2</fullName>
        <ecNumber evidence="3 14">2.3.1.179</ecNumber>
    </recommendedName>
</protein>
<dbReference type="GO" id="GO:0006633">
    <property type="term" value="P:fatty acid biosynthetic process"/>
    <property type="evidence" value="ECO:0007669"/>
    <property type="project" value="UniProtKB-UniRule"/>
</dbReference>
<dbReference type="PANTHER" id="PTHR11712">
    <property type="entry name" value="POLYKETIDE SYNTHASE-RELATED"/>
    <property type="match status" value="1"/>
</dbReference>
<comment type="catalytic activity">
    <reaction evidence="13 14">
        <text>a fatty acyl-[ACP] + malonyl-[ACP] + H(+) = a 3-oxoacyl-[ACP] + holo-[ACP] + CO2</text>
        <dbReference type="Rhea" id="RHEA:22836"/>
        <dbReference type="Rhea" id="RHEA-COMP:9623"/>
        <dbReference type="Rhea" id="RHEA-COMP:9685"/>
        <dbReference type="Rhea" id="RHEA-COMP:9916"/>
        <dbReference type="Rhea" id="RHEA-COMP:14125"/>
        <dbReference type="ChEBI" id="CHEBI:15378"/>
        <dbReference type="ChEBI" id="CHEBI:16526"/>
        <dbReference type="ChEBI" id="CHEBI:64479"/>
        <dbReference type="ChEBI" id="CHEBI:78449"/>
        <dbReference type="ChEBI" id="CHEBI:78776"/>
        <dbReference type="ChEBI" id="CHEBI:138651"/>
    </reaction>
</comment>
<dbReference type="Pfam" id="PF00109">
    <property type="entry name" value="ketoacyl-synt"/>
    <property type="match status" value="1"/>
</dbReference>
<dbReference type="EC" id="2.3.1.179" evidence="3 14"/>
<dbReference type="GO" id="GO:0005829">
    <property type="term" value="C:cytosol"/>
    <property type="evidence" value="ECO:0007669"/>
    <property type="project" value="TreeGrafter"/>
</dbReference>
<dbReference type="CDD" id="cd00834">
    <property type="entry name" value="KAS_I_II"/>
    <property type="match status" value="1"/>
</dbReference>
<dbReference type="InterPro" id="IPR017568">
    <property type="entry name" value="3-oxoacyl-ACP_synth-2"/>
</dbReference>
<dbReference type="SUPFAM" id="SSF53901">
    <property type="entry name" value="Thiolase-like"/>
    <property type="match status" value="2"/>
</dbReference>
<keyword evidence="19" id="KW-1185">Reference proteome</keyword>
<dbReference type="OrthoDB" id="9808669at2"/>
<organism evidence="18 19">
    <name type="scientific">Salipaludibacillus keqinensis</name>
    <dbReference type="NCBI Taxonomy" id="2045207"/>
    <lineage>
        <taxon>Bacteria</taxon>
        <taxon>Bacillati</taxon>
        <taxon>Bacillota</taxon>
        <taxon>Bacilli</taxon>
        <taxon>Bacillales</taxon>
        <taxon>Bacillaceae</taxon>
    </lineage>
</organism>
<keyword evidence="7" id="KW-0276">Fatty acid metabolism</keyword>
<evidence type="ECO:0000256" key="11">
    <source>
        <dbReference type="ARBA" id="ARBA00024006"/>
    </source>
</evidence>
<evidence type="ECO:0000256" key="7">
    <source>
        <dbReference type="ARBA" id="ARBA00022832"/>
    </source>
</evidence>
<dbReference type="PANTHER" id="PTHR11712:SF336">
    <property type="entry name" value="3-OXOACYL-[ACYL-CARRIER-PROTEIN] SYNTHASE, MITOCHONDRIAL"/>
    <property type="match status" value="1"/>
</dbReference>
<dbReference type="SMART" id="SM00825">
    <property type="entry name" value="PKS_KS"/>
    <property type="match status" value="1"/>
</dbReference>
<sequence length="412" mass="43719">MKKRVVVTGVGAVSPLGNDVDTTWKNIKQGKSGIETISRIDMSQYQVKVAAEVKGFVAKDHMDFKEARRMARFTQFAVAASKMAVKDAGIHVGENVDAERIGVWIGSGIGGLDEFEEQHKKFLAKGPKRVSPFIIPMFIPDMAAGRVSIELGAKAMNNCSVTACASGANSIGDAFRVVQKGDADIMVAGGAEASITEMTLAGFSNMTALSTNPDPAKASRPFDKDRDGFVIAEGSGIVILEELEHALARGADIYGEIVGYGATGDAHHITTPAPNGEGGQRAMKLALNDGEVSTDEVNYINAHGTSTSYNDRYETIAIKEVFGKHAHHLAVSSTKSMTGHLLGAAGAIEAIFSLLTIKDSLIPPTINYETPDEGVDLDYVPNTGREANVDVVLSNSLGFGGHNASLVFRKYS</sequence>
<evidence type="ECO:0000313" key="18">
    <source>
        <dbReference type="EMBL" id="PYZ95184.1"/>
    </source>
</evidence>
<comment type="caution">
    <text evidence="18">The sequence shown here is derived from an EMBL/GenBank/DDBJ whole genome shotgun (WGS) entry which is preliminary data.</text>
</comment>
<dbReference type="FunFam" id="3.40.47.10:FF:000009">
    <property type="entry name" value="3-oxoacyl-[acyl-carrier-protein] synthase 2"/>
    <property type="match status" value="1"/>
</dbReference>